<dbReference type="eggNOG" id="COG2226">
    <property type="taxonomic scope" value="Bacteria"/>
</dbReference>
<keyword evidence="3" id="KW-0808">Transferase</keyword>
<protein>
    <submittedName>
        <fullName evidence="3">Methylase involved in ubiquinone/menaquinone biosynthesis</fullName>
    </submittedName>
</protein>
<dbReference type="GO" id="GO:0008168">
    <property type="term" value="F:methyltransferase activity"/>
    <property type="evidence" value="ECO:0007669"/>
    <property type="project" value="UniProtKB-KW"/>
</dbReference>
<keyword evidence="3" id="KW-0830">Ubiquinone</keyword>
<dbReference type="STRING" id="13035.Dacsa_1936"/>
<dbReference type="SUPFAM" id="SSF53335">
    <property type="entry name" value="S-adenosyl-L-methionine-dependent methyltransferases"/>
    <property type="match status" value="1"/>
</dbReference>
<dbReference type="InterPro" id="IPR029063">
    <property type="entry name" value="SAM-dependent_MTases_sf"/>
</dbReference>
<proteinExistence type="predicted"/>
<sequence length="288" mass="32577">MTVRTDTLWEQFLKPIVGSFIDGEEINDLQTSIDWETESDRIANPNLEYPDYYRSQNFHGIQGGYLTSSAAVTYDPITRYFVPPHETWVREDAIKQIKGNPQRILDLGCGTGSTTVLLQETFPNAEVIGLDLSPYMLIMAERKAKEKQLPIRWYHGKAEETGLDGDTFDLVTASLLFHETPVEISKAILRESFRLLKGGGEFLLLDGNQDTLRDSEWLTNIFEEPYIQDYAKGNVESWLETTGFVATETEIVWGIHQVNWGRKPQPVAKSSPVTVEENDDIPYGVAPA</sequence>
<evidence type="ECO:0000256" key="1">
    <source>
        <dbReference type="SAM" id="MobiDB-lite"/>
    </source>
</evidence>
<organism evidence="3 4">
    <name type="scientific">Dactylococcopsis salina (strain PCC 8305)</name>
    <name type="common">Myxobactron salinum</name>
    <dbReference type="NCBI Taxonomy" id="13035"/>
    <lineage>
        <taxon>Bacteria</taxon>
        <taxon>Bacillati</taxon>
        <taxon>Cyanobacteriota</taxon>
        <taxon>Cyanophyceae</taxon>
        <taxon>Nodosilineales</taxon>
        <taxon>Cymatolegaceae</taxon>
        <taxon>Dactylococcopsis</taxon>
    </lineage>
</organism>
<accession>K9YVP3</accession>
<dbReference type="AlphaFoldDB" id="K9YVP3"/>
<dbReference type="InterPro" id="IPR050508">
    <property type="entry name" value="Methyltransf_Superfamily"/>
</dbReference>
<evidence type="ECO:0000313" key="4">
    <source>
        <dbReference type="Proteomes" id="UP000010482"/>
    </source>
</evidence>
<dbReference type="HOGENOM" id="CLU_053941_0_0_3"/>
<keyword evidence="4" id="KW-1185">Reference proteome</keyword>
<dbReference type="RefSeq" id="WP_015229583.1">
    <property type="nucleotide sequence ID" value="NC_019780.1"/>
</dbReference>
<dbReference type="PANTHER" id="PTHR42912">
    <property type="entry name" value="METHYLTRANSFERASE"/>
    <property type="match status" value="1"/>
</dbReference>
<dbReference type="GO" id="GO:0032259">
    <property type="term" value="P:methylation"/>
    <property type="evidence" value="ECO:0007669"/>
    <property type="project" value="UniProtKB-KW"/>
</dbReference>
<keyword evidence="3" id="KW-0489">Methyltransferase</keyword>
<dbReference type="Proteomes" id="UP000010482">
    <property type="component" value="Chromosome"/>
</dbReference>
<dbReference type="OrthoDB" id="505670at2"/>
<gene>
    <name evidence="3" type="ORF">Dacsa_1936</name>
</gene>
<reference evidence="3" key="1">
    <citation type="submission" date="2012-04" db="EMBL/GenBank/DDBJ databases">
        <title>Finished genome of Dactylococcopsis salina PCC 8305.</title>
        <authorList>
            <consortium name="US DOE Joint Genome Institute"/>
            <person name="Gugger M."/>
            <person name="Coursin T."/>
            <person name="Rippka R."/>
            <person name="Tandeau De Marsac N."/>
            <person name="Huntemann M."/>
            <person name="Wei C.-L."/>
            <person name="Han J."/>
            <person name="Detter J.C."/>
            <person name="Han C."/>
            <person name="Tapia R."/>
            <person name="Daligault H."/>
            <person name="Chen A."/>
            <person name="Krypides N."/>
            <person name="Mavromatis K."/>
            <person name="Markowitz V."/>
            <person name="Szeto E."/>
            <person name="Ivanova N."/>
            <person name="Ovchinnikova G."/>
            <person name="Pagani I."/>
            <person name="Pati A."/>
            <person name="Goodwin L."/>
            <person name="Peters L."/>
            <person name="Pitluck S."/>
            <person name="Woyke T."/>
            <person name="Kerfeld C."/>
        </authorList>
    </citation>
    <scope>NUCLEOTIDE SEQUENCE [LARGE SCALE GENOMIC DNA]</scope>
    <source>
        <strain evidence="3">PCC 8305</strain>
    </source>
</reference>
<evidence type="ECO:0000259" key="2">
    <source>
        <dbReference type="Pfam" id="PF13649"/>
    </source>
</evidence>
<name>K9YVP3_DACS8</name>
<dbReference type="CDD" id="cd02440">
    <property type="entry name" value="AdoMet_MTases"/>
    <property type="match status" value="1"/>
</dbReference>
<dbReference type="Pfam" id="PF13649">
    <property type="entry name" value="Methyltransf_25"/>
    <property type="match status" value="1"/>
</dbReference>
<dbReference type="Gene3D" id="3.40.50.150">
    <property type="entry name" value="Vaccinia Virus protein VP39"/>
    <property type="match status" value="1"/>
</dbReference>
<feature type="region of interest" description="Disordered" evidence="1">
    <location>
        <begin position="265"/>
        <end position="288"/>
    </location>
</feature>
<dbReference type="PATRIC" id="fig|13035.3.peg.2202"/>
<dbReference type="KEGG" id="dsl:Dacsa_1936"/>
<dbReference type="EMBL" id="CP003944">
    <property type="protein sequence ID" value="AFZ50587.1"/>
    <property type="molecule type" value="Genomic_DNA"/>
</dbReference>
<evidence type="ECO:0000313" key="3">
    <source>
        <dbReference type="EMBL" id="AFZ50587.1"/>
    </source>
</evidence>
<dbReference type="InterPro" id="IPR041698">
    <property type="entry name" value="Methyltransf_25"/>
</dbReference>
<feature type="domain" description="Methyltransferase" evidence="2">
    <location>
        <begin position="104"/>
        <end position="200"/>
    </location>
</feature>
<dbReference type="PANTHER" id="PTHR42912:SF80">
    <property type="entry name" value="METHYLTRANSFERASE DOMAIN-CONTAINING PROTEIN"/>
    <property type="match status" value="1"/>
</dbReference>